<sequence length="112" mass="12702">MNEVIIAYIALERFKSEDARIIVDEGDMISVSDWESLSPMHEQGKFEPLTLGPVTEEASRTAESLSAHLEGVVKFNDKLSWNGTKTAHKELKRLMDLVEMGHRLMEQEKTAE</sequence>
<proteinExistence type="predicted"/>
<comment type="caution">
    <text evidence="1">The sequence shown here is derived from an EMBL/GenBank/DDBJ whole genome shotgun (WGS) entry which is preliminary data.</text>
</comment>
<reference evidence="1" key="1">
    <citation type="submission" date="2019-08" db="EMBL/GenBank/DDBJ databases">
        <authorList>
            <person name="Kucharzyk K."/>
            <person name="Murdoch R.W."/>
            <person name="Higgins S."/>
            <person name="Loffler F."/>
        </authorList>
    </citation>
    <scope>NUCLEOTIDE SEQUENCE</scope>
</reference>
<dbReference type="EMBL" id="VSSQ01000017">
    <property type="protein sequence ID" value="MPL62369.1"/>
    <property type="molecule type" value="Genomic_DNA"/>
</dbReference>
<organism evidence="1">
    <name type="scientific">bioreactor metagenome</name>
    <dbReference type="NCBI Taxonomy" id="1076179"/>
    <lineage>
        <taxon>unclassified sequences</taxon>
        <taxon>metagenomes</taxon>
        <taxon>ecological metagenomes</taxon>
    </lineage>
</organism>
<accession>A0A644T6G5</accession>
<dbReference type="AlphaFoldDB" id="A0A644T6G5"/>
<evidence type="ECO:0000313" key="1">
    <source>
        <dbReference type="EMBL" id="MPL62369.1"/>
    </source>
</evidence>
<protein>
    <submittedName>
        <fullName evidence="1">Uncharacterized protein</fullName>
    </submittedName>
</protein>
<gene>
    <name evidence="1" type="ORF">SDC9_07989</name>
</gene>
<name>A0A644T6G5_9ZZZZ</name>